<evidence type="ECO:0000313" key="5">
    <source>
        <dbReference type="Proteomes" id="UP000827284"/>
    </source>
</evidence>
<dbReference type="EMBL" id="BQFW01000013">
    <property type="protein sequence ID" value="GJJ76878.1"/>
    <property type="molecule type" value="Genomic_DNA"/>
</dbReference>
<dbReference type="InterPro" id="IPR036465">
    <property type="entry name" value="vWFA_dom_sf"/>
</dbReference>
<reference evidence="4" key="1">
    <citation type="submission" date="2021-11" db="EMBL/GenBank/DDBJ databases">
        <authorList>
            <person name="Herlambang A."/>
            <person name="Guo Y."/>
            <person name="Takashima Y."/>
            <person name="Nishizawa T."/>
        </authorList>
    </citation>
    <scope>NUCLEOTIDE SEQUENCE</scope>
    <source>
        <strain evidence="4">E1425</strain>
    </source>
</reference>
<dbReference type="Pfam" id="PF11443">
    <property type="entry name" value="DUF2828"/>
    <property type="match status" value="1"/>
</dbReference>
<reference evidence="4" key="2">
    <citation type="journal article" date="2022" name="Microbiol. Resour. Announc.">
        <title>Whole-Genome Sequence of Entomortierella parvispora E1425, a Mucoromycotan Fungus Associated with Burkholderiaceae-Related Endosymbiotic Bacteria.</title>
        <authorList>
            <person name="Herlambang A."/>
            <person name="Guo Y."/>
            <person name="Takashima Y."/>
            <person name="Narisawa K."/>
            <person name="Ohta H."/>
            <person name="Nishizawa T."/>
        </authorList>
    </citation>
    <scope>NUCLEOTIDE SEQUENCE</scope>
    <source>
        <strain evidence="4">E1425</strain>
    </source>
</reference>
<dbReference type="Pfam" id="PF25043">
    <property type="entry name" value="DUF7788"/>
    <property type="match status" value="1"/>
</dbReference>
<dbReference type="InterPro" id="IPR011205">
    <property type="entry name" value="UCP015417_vWA"/>
</dbReference>
<organism evidence="4 5">
    <name type="scientific">Entomortierella parvispora</name>
    <dbReference type="NCBI Taxonomy" id="205924"/>
    <lineage>
        <taxon>Eukaryota</taxon>
        <taxon>Fungi</taxon>
        <taxon>Fungi incertae sedis</taxon>
        <taxon>Mucoromycota</taxon>
        <taxon>Mortierellomycotina</taxon>
        <taxon>Mortierellomycetes</taxon>
        <taxon>Mortierellales</taxon>
        <taxon>Mortierellaceae</taxon>
        <taxon>Entomortierella</taxon>
    </lineage>
</organism>
<evidence type="ECO:0000259" key="2">
    <source>
        <dbReference type="Pfam" id="PF11443"/>
    </source>
</evidence>
<dbReference type="OrthoDB" id="1149618at2759"/>
<dbReference type="AlphaFoldDB" id="A0A9P3HI67"/>
<dbReference type="InterPro" id="IPR056690">
    <property type="entry name" value="DUF7788"/>
</dbReference>
<feature type="domain" description="DUF2828" evidence="2">
    <location>
        <begin position="114"/>
        <end position="497"/>
    </location>
</feature>
<comment type="caution">
    <text evidence="4">The sequence shown here is derived from an EMBL/GenBank/DDBJ whole genome shotgun (WGS) entry which is preliminary data.</text>
</comment>
<accession>A0A9P3HI67</accession>
<protein>
    <recommendedName>
        <fullName evidence="6">VWFA domain-containing protein</fullName>
    </recommendedName>
</protein>
<keyword evidence="5" id="KW-1185">Reference proteome</keyword>
<dbReference type="PANTHER" id="PTHR31373:SF27">
    <property type="entry name" value="TROVE DOMAIN-CONTAINING PROTEIN"/>
    <property type="match status" value="1"/>
</dbReference>
<evidence type="ECO:0000259" key="3">
    <source>
        <dbReference type="Pfam" id="PF25043"/>
    </source>
</evidence>
<feature type="domain" description="DUF7788" evidence="3">
    <location>
        <begin position="500"/>
        <end position="687"/>
    </location>
</feature>
<sequence length="710" mass="80619">MPRQDYSLPSLGPLPKLAPPPAPKEPFVQDPDLIMVERDEAHESDSDSDYDMMEDQEILNTMGSLAEKVENLVVTSMEIESAEKTEPEQTSSNFVDLLLDDKQAVAEDTNMTLTANGAPTFSSTGDARLDFFFEVLRGTEKETIQRLAKVAWESEPLDTLKLVFHLRSILHGKGERKEFYTCLDYLRKDHPRTLLFNLRFIPDHGYWKDLLNWIVFECREDRSEFSLTTRAAKTNKRNRNKAGCVGEPRLTKKRENRQQDPDVRAQIIAAAEERNQAQSILARKERLAKTEARLERARSKFQNDPFYRALHLEVARLFANALVRDKARLAQGLSISLAAKWCPSLNQFHDEHTLIASTIAQILYPERLPNEDTVAYVNRVRQLYRKEYYVPLRRATPVLETMMTSKRWSEIEYSRVPARAMRNNKEHFEAHDKERFEQFLNKALKGETTIAAQALMPHDLVTEATQLLGTSSDDLRVKTMEAQWKSYVEKLAKTGKMNSVMAMCDVSGSMSGQPLEVAIALSLLLAQLSHPPFNRLILTFSANPKVHRVPEGTLMEQVASLRNMEWGMNTDLAKAFDRILKVAVRNRVPQEGMVKTLFVFSDMEFDSAVHDGFHGNGPLEPFTNYNVVKKQFEAAGYVLPRIVFWNLAGSSQGNKPTKATQEGVAMVSGFSGMLMKLFLDGTDLSEALHPVKLMEKAIAGKEYGRLRVVD</sequence>
<evidence type="ECO:0008006" key="6">
    <source>
        <dbReference type="Google" id="ProtNLM"/>
    </source>
</evidence>
<dbReference type="Proteomes" id="UP000827284">
    <property type="component" value="Unassembled WGS sequence"/>
</dbReference>
<name>A0A9P3HI67_9FUNG</name>
<dbReference type="PIRSF" id="PIRSF015417">
    <property type="entry name" value="T31B5_30_vWA"/>
    <property type="match status" value="1"/>
</dbReference>
<evidence type="ECO:0000256" key="1">
    <source>
        <dbReference type="SAM" id="MobiDB-lite"/>
    </source>
</evidence>
<evidence type="ECO:0000313" key="4">
    <source>
        <dbReference type="EMBL" id="GJJ76878.1"/>
    </source>
</evidence>
<proteinExistence type="predicted"/>
<dbReference type="PANTHER" id="PTHR31373">
    <property type="entry name" value="OS06G0652100 PROTEIN"/>
    <property type="match status" value="1"/>
</dbReference>
<gene>
    <name evidence="4" type="ORF">EMPS_09237</name>
</gene>
<dbReference type="SUPFAM" id="SSF53300">
    <property type="entry name" value="vWA-like"/>
    <property type="match status" value="1"/>
</dbReference>
<feature type="region of interest" description="Disordered" evidence="1">
    <location>
        <begin position="1"/>
        <end position="31"/>
    </location>
</feature>
<dbReference type="InterPro" id="IPR058580">
    <property type="entry name" value="DUF2828"/>
</dbReference>
<dbReference type="Gene3D" id="3.40.50.410">
    <property type="entry name" value="von Willebrand factor, type A domain"/>
    <property type="match status" value="1"/>
</dbReference>